<proteinExistence type="predicted"/>
<dbReference type="InterPro" id="IPR018637">
    <property type="entry name" value="DUF2059"/>
</dbReference>
<evidence type="ECO:0000313" key="4">
    <source>
        <dbReference type="Proteomes" id="UP000185766"/>
    </source>
</evidence>
<dbReference type="EMBL" id="FOAS01000015">
    <property type="protein sequence ID" value="SEL62297.1"/>
    <property type="molecule type" value="Genomic_DNA"/>
</dbReference>
<feature type="domain" description="DUF2059" evidence="2">
    <location>
        <begin position="88"/>
        <end position="145"/>
    </location>
</feature>
<keyword evidence="1" id="KW-0732">Signal</keyword>
<gene>
    <name evidence="3" type="ORF">SAMN05216214_11578</name>
</gene>
<evidence type="ECO:0000313" key="3">
    <source>
        <dbReference type="EMBL" id="SEL62297.1"/>
    </source>
</evidence>
<name>A0A1H7RSA1_9GAMM</name>
<reference evidence="3 4" key="1">
    <citation type="submission" date="2016-10" db="EMBL/GenBank/DDBJ databases">
        <authorList>
            <person name="de Groot N.N."/>
        </authorList>
    </citation>
    <scope>NUCLEOTIDE SEQUENCE [LARGE SCALE GENOMIC DNA]</scope>
    <source>
        <strain evidence="3 4">JCM 19513</strain>
    </source>
</reference>
<dbReference type="RefSeq" id="WP_139214161.1">
    <property type="nucleotide sequence ID" value="NZ_FOAS01000015.1"/>
</dbReference>
<dbReference type="STRING" id="1429083.GCA_001885685_01206"/>
<accession>A0A1H7RSA1</accession>
<evidence type="ECO:0000256" key="1">
    <source>
        <dbReference type="SAM" id="SignalP"/>
    </source>
</evidence>
<dbReference type="Proteomes" id="UP000185766">
    <property type="component" value="Unassembled WGS sequence"/>
</dbReference>
<feature type="chain" id="PRO_5010242094" description="DUF2059 domain-containing protein" evidence="1">
    <location>
        <begin position="22"/>
        <end position="165"/>
    </location>
</feature>
<sequence>MRVGQSCLLVLSLAFSALLHAGSHEQKAEEFLKLVKADRLVVPVYAQVQQMFAQGFAQAGGQEADAAVLEHYQARANGELDKQVSWPQIKPQLVTLYTQKFTEQELTELLAFYRSPLGDKVLNLMPALTQQSAELTQARIEQAVPAINKLMDEMTAKLQKGKDKS</sequence>
<protein>
    <recommendedName>
        <fullName evidence="2">DUF2059 domain-containing protein</fullName>
    </recommendedName>
</protein>
<organism evidence="3 4">
    <name type="scientific">Atopomonas hussainii</name>
    <dbReference type="NCBI Taxonomy" id="1429083"/>
    <lineage>
        <taxon>Bacteria</taxon>
        <taxon>Pseudomonadati</taxon>
        <taxon>Pseudomonadota</taxon>
        <taxon>Gammaproteobacteria</taxon>
        <taxon>Pseudomonadales</taxon>
        <taxon>Pseudomonadaceae</taxon>
        <taxon>Atopomonas</taxon>
    </lineage>
</organism>
<dbReference type="AlphaFoldDB" id="A0A1H7RSA1"/>
<keyword evidence="4" id="KW-1185">Reference proteome</keyword>
<feature type="signal peptide" evidence="1">
    <location>
        <begin position="1"/>
        <end position="21"/>
    </location>
</feature>
<evidence type="ECO:0000259" key="2">
    <source>
        <dbReference type="Pfam" id="PF09832"/>
    </source>
</evidence>
<dbReference type="Pfam" id="PF09832">
    <property type="entry name" value="DUF2059"/>
    <property type="match status" value="1"/>
</dbReference>